<gene>
    <name evidence="2" type="ORF">E9934_10445</name>
</gene>
<keyword evidence="3" id="KW-1185">Reference proteome</keyword>
<feature type="compositionally biased region" description="Pro residues" evidence="1">
    <location>
        <begin position="122"/>
        <end position="135"/>
    </location>
</feature>
<dbReference type="RefSeq" id="WP_136562834.1">
    <property type="nucleotide sequence ID" value="NZ_STGW01000005.1"/>
</dbReference>
<evidence type="ECO:0000256" key="1">
    <source>
        <dbReference type="SAM" id="MobiDB-lite"/>
    </source>
</evidence>
<dbReference type="AlphaFoldDB" id="A0A4S8NC51"/>
<accession>A0A4S8NC51</accession>
<evidence type="ECO:0000313" key="3">
    <source>
        <dbReference type="Proteomes" id="UP000307087"/>
    </source>
</evidence>
<reference evidence="2 3" key="1">
    <citation type="journal article" date="2009" name="Int. J. Syst. Evol. Microbiol.">
        <title>Nocardioides caeni sp. nov., isolated from wastewater.</title>
        <authorList>
            <person name="Yoon J.H."/>
            <person name="Kang S.J."/>
            <person name="Park S."/>
            <person name="Kim W."/>
            <person name="Oh T.K."/>
        </authorList>
    </citation>
    <scope>NUCLEOTIDE SEQUENCE [LARGE SCALE GENOMIC DNA]</scope>
    <source>
        <strain evidence="2 3">DSM 23134</strain>
    </source>
</reference>
<comment type="caution">
    <text evidence="2">The sequence shown here is derived from an EMBL/GenBank/DDBJ whole genome shotgun (WGS) entry which is preliminary data.</text>
</comment>
<proteinExistence type="predicted"/>
<dbReference type="Proteomes" id="UP000307087">
    <property type="component" value="Unassembled WGS sequence"/>
</dbReference>
<evidence type="ECO:0000313" key="2">
    <source>
        <dbReference type="EMBL" id="THV13372.1"/>
    </source>
</evidence>
<protein>
    <submittedName>
        <fullName evidence="2">Uncharacterized protein</fullName>
    </submittedName>
</protein>
<dbReference type="OrthoDB" id="3483941at2"/>
<feature type="region of interest" description="Disordered" evidence="1">
    <location>
        <begin position="100"/>
        <end position="173"/>
    </location>
</feature>
<sequence length="200" mass="21677">MGAANVKAVYHLWGHLDGLPFRVLVYMALVAKDKDDPPLYFAGHRALQEEALRRSDVGSTAAEQATKRAVRALTKEKAITLRNDPTRRTSTYALNLVLGGRSATPREGTLSDPPNADTPVTHRPPTPDAERPPTPVTHRPPGGTLSDLPQEEEEGEEPPEEVTEGTKSPDVDTVTRCVHCHGRTTIDGECVSGCDRRATA</sequence>
<name>A0A4S8NC51_9ACTN</name>
<organism evidence="2 3">
    <name type="scientific">Nocardioides caeni</name>
    <dbReference type="NCBI Taxonomy" id="574700"/>
    <lineage>
        <taxon>Bacteria</taxon>
        <taxon>Bacillati</taxon>
        <taxon>Actinomycetota</taxon>
        <taxon>Actinomycetes</taxon>
        <taxon>Propionibacteriales</taxon>
        <taxon>Nocardioidaceae</taxon>
        <taxon>Nocardioides</taxon>
    </lineage>
</organism>
<dbReference type="EMBL" id="STGW01000005">
    <property type="protein sequence ID" value="THV13372.1"/>
    <property type="molecule type" value="Genomic_DNA"/>
</dbReference>
<feature type="compositionally biased region" description="Acidic residues" evidence="1">
    <location>
        <begin position="149"/>
        <end position="163"/>
    </location>
</feature>